<dbReference type="Gene3D" id="3.40.50.720">
    <property type="entry name" value="NAD(P)-binding Rossmann-like Domain"/>
    <property type="match status" value="1"/>
</dbReference>
<dbReference type="Proteomes" id="UP000230340">
    <property type="component" value="Unassembled WGS sequence"/>
</dbReference>
<evidence type="ECO:0000256" key="2">
    <source>
        <dbReference type="RuleBase" id="RU364082"/>
    </source>
</evidence>
<sequence>MSKKEKLKKRILITGASGMLGTTFYEIYKELFDIVSTDIAPLDPWTQKLDVRDKKSLSSLVDKIRPDRILNFAALTDVEYCETHPDEAYDTNAQGAENVAEVCKEYDIPMVHISTAGVFDGKKNTPYMEQDLPNPVNIYGKAKNQGDIAVQRLLKDNFHIFRAGWMMGGFDRDKKFVKKILEQIDQGKTNLYGLTDMFGCPTYTKDFSQGIVKMLEVAKPGLYHMVSEGNCSRFDVAKKIIDFFDFDKVTLTKVTGDFFEKDYYAPRPPFEVIVNEKIHNMGIKVMRNWEDALKSYLSEILKRRNAK</sequence>
<comment type="similarity">
    <text evidence="1 2">Belongs to the dTDP-4-dehydrorhamnose reductase family.</text>
</comment>
<dbReference type="EC" id="1.1.1.133" evidence="2"/>
<dbReference type="CDD" id="cd05254">
    <property type="entry name" value="dTDP_HR_like_SDR_e"/>
    <property type="match status" value="1"/>
</dbReference>
<comment type="caution">
    <text evidence="4">The sequence shown here is derived from an EMBL/GenBank/DDBJ whole genome shotgun (WGS) entry which is preliminary data.</text>
</comment>
<evidence type="ECO:0000259" key="3">
    <source>
        <dbReference type="Pfam" id="PF04321"/>
    </source>
</evidence>
<reference evidence="5" key="1">
    <citation type="submission" date="2017-09" db="EMBL/GenBank/DDBJ databases">
        <title>Depth-based differentiation of microbial function through sediment-hosted aquifers and enrichment of novel symbionts in the deep terrestrial subsurface.</title>
        <authorList>
            <person name="Probst A.J."/>
            <person name="Ladd B."/>
            <person name="Jarett J.K."/>
            <person name="Geller-Mcgrath D.E."/>
            <person name="Sieber C.M.K."/>
            <person name="Emerson J.B."/>
            <person name="Anantharaman K."/>
            <person name="Thomas B.C."/>
            <person name="Malmstrom R."/>
            <person name="Stieglmeier M."/>
            <person name="Klingl A."/>
            <person name="Woyke T."/>
            <person name="Ryan C.M."/>
            <person name="Banfield J.F."/>
        </authorList>
    </citation>
    <scope>NUCLEOTIDE SEQUENCE [LARGE SCALE GENOMIC DNA]</scope>
</reference>
<name>A0A2H0XEG6_UNCKA</name>
<dbReference type="GO" id="GO:0008831">
    <property type="term" value="F:dTDP-4-dehydrorhamnose reductase activity"/>
    <property type="evidence" value="ECO:0007669"/>
    <property type="project" value="UniProtKB-EC"/>
</dbReference>
<dbReference type="PANTHER" id="PTHR10491:SF4">
    <property type="entry name" value="METHIONINE ADENOSYLTRANSFERASE 2 SUBUNIT BETA"/>
    <property type="match status" value="1"/>
</dbReference>
<dbReference type="Pfam" id="PF04321">
    <property type="entry name" value="RmlD_sub_bind"/>
    <property type="match status" value="1"/>
</dbReference>
<dbReference type="InterPro" id="IPR036291">
    <property type="entry name" value="NAD(P)-bd_dom_sf"/>
</dbReference>
<keyword evidence="2" id="KW-0521">NADP</keyword>
<accession>A0A2H0XEG6</accession>
<evidence type="ECO:0000313" key="4">
    <source>
        <dbReference type="EMBL" id="PIS23251.1"/>
    </source>
</evidence>
<feature type="domain" description="RmlD-like substrate binding" evidence="3">
    <location>
        <begin position="10"/>
        <end position="300"/>
    </location>
</feature>
<gene>
    <name evidence="4" type="primary">rfbD</name>
    <name evidence="4" type="ORF">COT49_00980</name>
</gene>
<dbReference type="PANTHER" id="PTHR10491">
    <property type="entry name" value="DTDP-4-DEHYDRORHAMNOSE REDUCTASE"/>
    <property type="match status" value="1"/>
</dbReference>
<comment type="pathway">
    <text evidence="2">Carbohydrate biosynthesis; dTDP-L-rhamnose biosynthesis.</text>
</comment>
<dbReference type="UniPathway" id="UPA00124"/>
<comment type="function">
    <text evidence="2">Catalyzes the reduction of dTDP-6-deoxy-L-lyxo-4-hexulose to yield dTDP-L-rhamnose.</text>
</comment>
<organism evidence="4 5">
    <name type="scientific">candidate division WWE3 bacterium CG08_land_8_20_14_0_20_40_13</name>
    <dbReference type="NCBI Taxonomy" id="1975084"/>
    <lineage>
        <taxon>Bacteria</taxon>
        <taxon>Katanobacteria</taxon>
    </lineage>
</organism>
<proteinExistence type="inferred from homology"/>
<dbReference type="GO" id="GO:0019305">
    <property type="term" value="P:dTDP-rhamnose biosynthetic process"/>
    <property type="evidence" value="ECO:0007669"/>
    <property type="project" value="UniProtKB-UniPathway"/>
</dbReference>
<evidence type="ECO:0000256" key="1">
    <source>
        <dbReference type="ARBA" id="ARBA00010944"/>
    </source>
</evidence>
<dbReference type="GO" id="GO:0005829">
    <property type="term" value="C:cytosol"/>
    <property type="evidence" value="ECO:0007669"/>
    <property type="project" value="TreeGrafter"/>
</dbReference>
<dbReference type="AlphaFoldDB" id="A0A2H0XEG6"/>
<dbReference type="SUPFAM" id="SSF51735">
    <property type="entry name" value="NAD(P)-binding Rossmann-fold domains"/>
    <property type="match status" value="1"/>
</dbReference>
<dbReference type="EMBL" id="PEYT01000006">
    <property type="protein sequence ID" value="PIS23251.1"/>
    <property type="molecule type" value="Genomic_DNA"/>
</dbReference>
<protein>
    <recommendedName>
        <fullName evidence="2">dTDP-4-dehydrorhamnose reductase</fullName>
        <ecNumber evidence="2">1.1.1.133</ecNumber>
    </recommendedName>
</protein>
<dbReference type="InterPro" id="IPR029903">
    <property type="entry name" value="RmlD-like-bd"/>
</dbReference>
<dbReference type="Gene3D" id="3.90.25.10">
    <property type="entry name" value="UDP-galactose 4-epimerase, domain 1"/>
    <property type="match status" value="1"/>
</dbReference>
<evidence type="ECO:0000313" key="5">
    <source>
        <dbReference type="Proteomes" id="UP000230340"/>
    </source>
</evidence>
<dbReference type="InterPro" id="IPR005913">
    <property type="entry name" value="dTDP_dehydrorham_reduct"/>
</dbReference>
<keyword evidence="2" id="KW-0560">Oxidoreductase</keyword>
<dbReference type="NCBIfam" id="TIGR01214">
    <property type="entry name" value="rmlD"/>
    <property type="match status" value="1"/>
</dbReference>